<organism evidence="1 2">
    <name type="scientific">Zarea fungicola</name>
    <dbReference type="NCBI Taxonomy" id="93591"/>
    <lineage>
        <taxon>Eukaryota</taxon>
        <taxon>Fungi</taxon>
        <taxon>Dikarya</taxon>
        <taxon>Ascomycota</taxon>
        <taxon>Pezizomycotina</taxon>
        <taxon>Sordariomycetes</taxon>
        <taxon>Hypocreomycetidae</taxon>
        <taxon>Hypocreales</taxon>
        <taxon>Cordycipitaceae</taxon>
        <taxon>Zarea</taxon>
    </lineage>
</organism>
<evidence type="ECO:0000313" key="2">
    <source>
        <dbReference type="Proteomes" id="UP001143910"/>
    </source>
</evidence>
<dbReference type="EMBL" id="JANJQO010001542">
    <property type="protein sequence ID" value="KAJ2970406.1"/>
    <property type="molecule type" value="Genomic_DNA"/>
</dbReference>
<sequence>MVHDRNRPAPARDRRDSVVFGSSGSPHPRIPTGPSGNNQKSGLQNKRAAASKHDAANRPTAAQASHAKDGLSKMKLLVDLFSERASLYMQRDGAEKKLKKFHQDVKRCQNSNFPSAVEMLNAHFKAAELDKANLSQQIASVDSRLLDIISSLKSKLDGQAHTNAFHNSGRQGLTPPPSEPSSDIALSIDEKLAQMRDGFEVTLRNQVAAECQKLESRLRGDYESQLANLRQELLEERSLRQDLLEERSRRTAVQDGLHDMSLRMDSIEAKVEEHAQLRPQLDQAVKKDAFTDLEARLANLEAEALSYSATVKDADKSAPTQPTCDDKTSMDVDVDQVEKLASLATQSSISLEELEGKVKNILKQMLLGSEEELVPDDRILRLVQPAVEGVQANLQTFLNRFAAGFGTMLDKERAARAELADQFAQFTQSATLVTRELQAIKAELAMFKSAYEAHSHAANAAIGNQAAQIEYVTSLLTSTKGGLDLAKDELRKSMAGLSLRIEHALAWQANFSTRHLFDAITRHLNDTFMREHINAIGNLTMRIESLENYTDANKRRRVP</sequence>
<comment type="caution">
    <text evidence="1">The sequence shown here is derived from an EMBL/GenBank/DDBJ whole genome shotgun (WGS) entry which is preliminary data.</text>
</comment>
<keyword evidence="2" id="KW-1185">Reference proteome</keyword>
<name>A0ACC1MVX8_9HYPO</name>
<proteinExistence type="predicted"/>
<reference evidence="1" key="1">
    <citation type="submission" date="2022-08" db="EMBL/GenBank/DDBJ databases">
        <title>Genome Sequence of Lecanicillium fungicola.</title>
        <authorList>
            <person name="Buettner E."/>
        </authorList>
    </citation>
    <scope>NUCLEOTIDE SEQUENCE</scope>
    <source>
        <strain evidence="1">Babe33</strain>
    </source>
</reference>
<gene>
    <name evidence="1" type="ORF">NQ176_g8202</name>
</gene>
<accession>A0ACC1MVX8</accession>
<protein>
    <submittedName>
        <fullName evidence="1">Uncharacterized protein</fullName>
    </submittedName>
</protein>
<dbReference type="Proteomes" id="UP001143910">
    <property type="component" value="Unassembled WGS sequence"/>
</dbReference>
<evidence type="ECO:0000313" key="1">
    <source>
        <dbReference type="EMBL" id="KAJ2970406.1"/>
    </source>
</evidence>